<dbReference type="EMBL" id="GBRH01223302">
    <property type="protein sequence ID" value="JAD74593.1"/>
    <property type="molecule type" value="Transcribed_RNA"/>
</dbReference>
<proteinExistence type="predicted"/>
<protein>
    <submittedName>
        <fullName evidence="1">Uncharacterized protein</fullName>
    </submittedName>
</protein>
<organism evidence="1">
    <name type="scientific">Arundo donax</name>
    <name type="common">Giant reed</name>
    <name type="synonym">Donax arundinaceus</name>
    <dbReference type="NCBI Taxonomy" id="35708"/>
    <lineage>
        <taxon>Eukaryota</taxon>
        <taxon>Viridiplantae</taxon>
        <taxon>Streptophyta</taxon>
        <taxon>Embryophyta</taxon>
        <taxon>Tracheophyta</taxon>
        <taxon>Spermatophyta</taxon>
        <taxon>Magnoliopsida</taxon>
        <taxon>Liliopsida</taxon>
        <taxon>Poales</taxon>
        <taxon>Poaceae</taxon>
        <taxon>PACMAD clade</taxon>
        <taxon>Arundinoideae</taxon>
        <taxon>Arundineae</taxon>
        <taxon>Arundo</taxon>
    </lineage>
</organism>
<dbReference type="AlphaFoldDB" id="A0A0A9CJK5"/>
<accession>A0A0A9CJK5</accession>
<reference evidence="1" key="2">
    <citation type="journal article" date="2015" name="Data Brief">
        <title>Shoot transcriptome of the giant reed, Arundo donax.</title>
        <authorList>
            <person name="Barrero R.A."/>
            <person name="Guerrero F.D."/>
            <person name="Moolhuijzen P."/>
            <person name="Goolsby J.A."/>
            <person name="Tidwell J."/>
            <person name="Bellgard S.E."/>
            <person name="Bellgard M.I."/>
        </authorList>
    </citation>
    <scope>NUCLEOTIDE SEQUENCE</scope>
    <source>
        <tissue evidence="1">Shoot tissue taken approximately 20 cm above the soil surface</tissue>
    </source>
</reference>
<reference evidence="1" key="1">
    <citation type="submission" date="2014-09" db="EMBL/GenBank/DDBJ databases">
        <authorList>
            <person name="Magalhaes I.L.F."/>
            <person name="Oliveira U."/>
            <person name="Santos F.R."/>
            <person name="Vidigal T.H.D.A."/>
            <person name="Brescovit A.D."/>
            <person name="Santos A.J."/>
        </authorList>
    </citation>
    <scope>NUCLEOTIDE SEQUENCE</scope>
    <source>
        <tissue evidence="1">Shoot tissue taken approximately 20 cm above the soil surface</tissue>
    </source>
</reference>
<name>A0A0A9CJK5_ARUDO</name>
<evidence type="ECO:0000313" key="1">
    <source>
        <dbReference type="EMBL" id="JAD74593.1"/>
    </source>
</evidence>
<sequence length="236" mass="24565">MAADSSASLLTWAPPLPCPAPQSLATACGRRRGWQANALARSAAAALRRLTKASGERVACWRGSRTCSTTHRPREGAATLGAVGSRRLAPGGYDARRRRGLPRKISGRTASPLLLPVLPLPRRLVPRSGSPPLQPACHNPHATRSCLLGPLACEFSPVACCPMRVVACDSGVAAASRSPCTCAQTSGGGEVRSRHRVAREVRQRAAVTATGSAGTEQGNSSVAAWLVVCSPLPPSR</sequence>